<dbReference type="EMBL" id="SRLO01000609">
    <property type="protein sequence ID" value="TNN50680.1"/>
    <property type="molecule type" value="Genomic_DNA"/>
</dbReference>
<reference evidence="1 2" key="1">
    <citation type="submission" date="2019-03" db="EMBL/GenBank/DDBJ databases">
        <title>First draft genome of Liparis tanakae, snailfish: a comprehensive survey of snailfish specific genes.</title>
        <authorList>
            <person name="Kim W."/>
            <person name="Song I."/>
            <person name="Jeong J.-H."/>
            <person name="Kim D."/>
            <person name="Kim S."/>
            <person name="Ryu S."/>
            <person name="Song J.Y."/>
            <person name="Lee S.K."/>
        </authorList>
    </citation>
    <scope>NUCLEOTIDE SEQUENCE [LARGE SCALE GENOMIC DNA]</scope>
    <source>
        <tissue evidence="1">Muscle</tissue>
    </source>
</reference>
<keyword evidence="2" id="KW-1185">Reference proteome</keyword>
<sequence length="67" mass="7104">MILEGLMDPEGGPGDLLRSLSFAWSALIDCSMSSTFSWYISTVSTHPSVSPRAYSCTSSMEAAGGPR</sequence>
<evidence type="ECO:0000313" key="2">
    <source>
        <dbReference type="Proteomes" id="UP000314294"/>
    </source>
</evidence>
<dbReference type="AlphaFoldDB" id="A0A4Z2GBQ0"/>
<comment type="caution">
    <text evidence="1">The sequence shown here is derived from an EMBL/GenBank/DDBJ whole genome shotgun (WGS) entry which is preliminary data.</text>
</comment>
<protein>
    <submittedName>
        <fullName evidence="1">Uncharacterized protein</fullName>
    </submittedName>
</protein>
<dbReference type="Proteomes" id="UP000314294">
    <property type="component" value="Unassembled WGS sequence"/>
</dbReference>
<proteinExistence type="predicted"/>
<gene>
    <name evidence="1" type="ORF">EYF80_039130</name>
</gene>
<evidence type="ECO:0000313" key="1">
    <source>
        <dbReference type="EMBL" id="TNN50680.1"/>
    </source>
</evidence>
<accession>A0A4Z2GBQ0</accession>
<name>A0A4Z2GBQ0_9TELE</name>
<organism evidence="1 2">
    <name type="scientific">Liparis tanakae</name>
    <name type="common">Tanaka's snailfish</name>
    <dbReference type="NCBI Taxonomy" id="230148"/>
    <lineage>
        <taxon>Eukaryota</taxon>
        <taxon>Metazoa</taxon>
        <taxon>Chordata</taxon>
        <taxon>Craniata</taxon>
        <taxon>Vertebrata</taxon>
        <taxon>Euteleostomi</taxon>
        <taxon>Actinopterygii</taxon>
        <taxon>Neopterygii</taxon>
        <taxon>Teleostei</taxon>
        <taxon>Neoteleostei</taxon>
        <taxon>Acanthomorphata</taxon>
        <taxon>Eupercaria</taxon>
        <taxon>Perciformes</taxon>
        <taxon>Cottioidei</taxon>
        <taxon>Cottales</taxon>
        <taxon>Liparidae</taxon>
        <taxon>Liparis</taxon>
    </lineage>
</organism>